<evidence type="ECO:0000256" key="1">
    <source>
        <dbReference type="ARBA" id="ARBA00004604"/>
    </source>
</evidence>
<keyword evidence="5 7" id="KW-0687">Ribonucleoprotein</keyword>
<evidence type="ECO:0000313" key="9">
    <source>
        <dbReference type="EMBL" id="EPZ32245.1"/>
    </source>
</evidence>
<name>A0A075AQ35_ROZAC</name>
<comment type="similarity">
    <text evidence="6 7">Belongs to the MPP10 family.</text>
</comment>
<evidence type="ECO:0000313" key="10">
    <source>
        <dbReference type="Proteomes" id="UP000030755"/>
    </source>
</evidence>
<protein>
    <recommendedName>
        <fullName evidence="7">U3 small nucleolar ribonucleoprotein protein MPP10</fullName>
    </recommendedName>
</protein>
<comment type="function">
    <text evidence="7">Involved in nucleolar processing of pre-18S ribosomal RNA.</text>
</comment>
<feature type="compositionally biased region" description="Basic and acidic residues" evidence="8">
    <location>
        <begin position="509"/>
        <end position="525"/>
    </location>
</feature>
<reference evidence="9 10" key="1">
    <citation type="journal article" date="2013" name="Curr. Biol.">
        <title>Shared signatures of parasitism and phylogenomics unite Cryptomycota and microsporidia.</title>
        <authorList>
            <person name="James T.Y."/>
            <person name="Pelin A."/>
            <person name="Bonen L."/>
            <person name="Ahrendt S."/>
            <person name="Sain D."/>
            <person name="Corradi N."/>
            <person name="Stajich J.E."/>
        </authorList>
    </citation>
    <scope>NUCLEOTIDE SEQUENCE [LARGE SCALE GENOMIC DNA]</scope>
    <source>
        <strain evidence="9 10">CSF55</strain>
    </source>
</reference>
<accession>A0A075AQ35</accession>
<evidence type="ECO:0000256" key="7">
    <source>
        <dbReference type="PIRNR" id="PIRNR017300"/>
    </source>
</evidence>
<evidence type="ECO:0000256" key="4">
    <source>
        <dbReference type="ARBA" id="ARBA00023242"/>
    </source>
</evidence>
<keyword evidence="3 7" id="KW-0698">rRNA processing</keyword>
<feature type="region of interest" description="Disordered" evidence="8">
    <location>
        <begin position="162"/>
        <end position="208"/>
    </location>
</feature>
<dbReference type="Proteomes" id="UP000030755">
    <property type="component" value="Unassembled WGS sequence"/>
</dbReference>
<keyword evidence="10" id="KW-1185">Reference proteome</keyword>
<evidence type="ECO:0000256" key="3">
    <source>
        <dbReference type="ARBA" id="ARBA00022552"/>
    </source>
</evidence>
<feature type="compositionally biased region" description="Acidic residues" evidence="8">
    <location>
        <begin position="177"/>
        <end position="208"/>
    </location>
</feature>
<dbReference type="STRING" id="988480.A0A075AQ35"/>
<dbReference type="HOGENOM" id="CLU_011271_4_0_1"/>
<dbReference type="PANTHER" id="PTHR17039:SF0">
    <property type="entry name" value="U3 SMALL NUCLEOLAR RIBONUCLEOPROTEIN PROTEIN MPP10"/>
    <property type="match status" value="1"/>
</dbReference>
<dbReference type="OrthoDB" id="445326at2759"/>
<feature type="region of interest" description="Disordered" evidence="8">
    <location>
        <begin position="492"/>
        <end position="533"/>
    </location>
</feature>
<feature type="region of interest" description="Disordered" evidence="8">
    <location>
        <begin position="108"/>
        <end position="142"/>
    </location>
</feature>
<organism evidence="9 10">
    <name type="scientific">Rozella allomycis (strain CSF55)</name>
    <dbReference type="NCBI Taxonomy" id="988480"/>
    <lineage>
        <taxon>Eukaryota</taxon>
        <taxon>Fungi</taxon>
        <taxon>Fungi incertae sedis</taxon>
        <taxon>Cryptomycota</taxon>
        <taxon>Cryptomycota incertae sedis</taxon>
        <taxon>Rozella</taxon>
    </lineage>
</organism>
<keyword evidence="4 7" id="KW-0539">Nucleus</keyword>
<proteinExistence type="inferred from homology"/>
<dbReference type="OMA" id="THFEYKP"/>
<dbReference type="GO" id="GO:0034457">
    <property type="term" value="C:Mpp10 complex"/>
    <property type="evidence" value="ECO:0007669"/>
    <property type="project" value="UniProtKB-UniRule"/>
</dbReference>
<gene>
    <name evidence="9" type="ORF">O9G_004220</name>
</gene>
<dbReference type="EMBL" id="KE561165">
    <property type="protein sequence ID" value="EPZ32245.1"/>
    <property type="molecule type" value="Genomic_DNA"/>
</dbReference>
<evidence type="ECO:0000256" key="8">
    <source>
        <dbReference type="SAM" id="MobiDB-lite"/>
    </source>
</evidence>
<dbReference type="InterPro" id="IPR012173">
    <property type="entry name" value="Mpp10"/>
</dbReference>
<feature type="region of interest" description="Disordered" evidence="8">
    <location>
        <begin position="440"/>
        <end position="476"/>
    </location>
</feature>
<feature type="compositionally biased region" description="Acidic residues" evidence="8">
    <location>
        <begin position="108"/>
        <end position="135"/>
    </location>
</feature>
<evidence type="ECO:0000256" key="6">
    <source>
        <dbReference type="ARBA" id="ARBA00029455"/>
    </source>
</evidence>
<dbReference type="PIRSF" id="PIRSF017300">
    <property type="entry name" value="snoRNP_Mpp10"/>
    <property type="match status" value="1"/>
</dbReference>
<dbReference type="GO" id="GO:0005732">
    <property type="term" value="C:sno(s)RNA-containing ribonucleoprotein complex"/>
    <property type="evidence" value="ECO:0007669"/>
    <property type="project" value="UniProtKB-UniRule"/>
</dbReference>
<keyword evidence="2 7" id="KW-0690">Ribosome biogenesis</keyword>
<evidence type="ECO:0000256" key="5">
    <source>
        <dbReference type="ARBA" id="ARBA00023274"/>
    </source>
</evidence>
<sequence>MEDLLAKILKEPENHFLQSSEEAANTFVSYTKKLYDQKQEHMAFGPLKELYTENLDENQIWEMIELMNKPCLSFLNEKVESLELAEADESECESDENDSQEELQSDIGNEIDDMDKDSEVDDDQDVDEVEEDDIDIRDFDDQAEEELDLNKNIKNKENRKPFKSINSFDDLDRLAEEQEEFYDQNENDLENEDDSELDSELEEEEDLDADEIGYKEFYEDNKIKLFDEDEDEKQDEMKSSFEKHQERMNKMIADLEKENVSEKPWTMIGEVTSKVRPENSLLEEVVEFDQTKPVPEISEEVARSLEDIIKQRIIQNAFDDVQRRYEDVKPVSTELDEVSQEKSKESLAQLYEEDFKKKNNSEYKSEADKKLEKEKFEIKALFNELTQKLDALSNFNFTPRQAKEGIQIVSDIPSIQVEEALPINVSNVSRLAPQEIYKKQGELKGQTELSSNEKTKLRRKAKSKLAQTKPKRELTDKELAMKELEKMQNVTIVKKSESKKLNSSAIADSLKKSREVKQQKKEERSNSANSLKL</sequence>
<dbReference type="Pfam" id="PF04006">
    <property type="entry name" value="Mpp10"/>
    <property type="match status" value="1"/>
</dbReference>
<dbReference type="GO" id="GO:0006364">
    <property type="term" value="P:rRNA processing"/>
    <property type="evidence" value="ECO:0007669"/>
    <property type="project" value="UniProtKB-KW"/>
</dbReference>
<evidence type="ECO:0000256" key="2">
    <source>
        <dbReference type="ARBA" id="ARBA00022517"/>
    </source>
</evidence>
<dbReference type="AlphaFoldDB" id="A0A075AQ35"/>
<dbReference type="GO" id="GO:0032040">
    <property type="term" value="C:small-subunit processome"/>
    <property type="evidence" value="ECO:0007669"/>
    <property type="project" value="TreeGrafter"/>
</dbReference>
<comment type="subcellular location">
    <subcellularLocation>
        <location evidence="1 7">Nucleus</location>
        <location evidence="1 7">Nucleolus</location>
    </subcellularLocation>
</comment>
<dbReference type="PANTHER" id="PTHR17039">
    <property type="entry name" value="U3 SMALL NUCLEOLAR RIBONUCLEOPROTEIN PROTEIN MPP10"/>
    <property type="match status" value="1"/>
</dbReference>